<dbReference type="EMBL" id="GBXM01098842">
    <property type="protein sequence ID" value="JAH09735.1"/>
    <property type="molecule type" value="Transcribed_RNA"/>
</dbReference>
<accession>A0A0E9Q0A3</accession>
<reference evidence="1" key="1">
    <citation type="submission" date="2014-11" db="EMBL/GenBank/DDBJ databases">
        <authorList>
            <person name="Amaro Gonzalez C."/>
        </authorList>
    </citation>
    <scope>NUCLEOTIDE SEQUENCE</scope>
</reference>
<sequence length="24" mass="2980">MCGQFKRLIFMFLSLCERPQWECI</sequence>
<evidence type="ECO:0000313" key="1">
    <source>
        <dbReference type="EMBL" id="JAH09735.1"/>
    </source>
</evidence>
<reference evidence="1" key="2">
    <citation type="journal article" date="2015" name="Fish Shellfish Immunol.">
        <title>Early steps in the European eel (Anguilla anguilla)-Vibrio vulnificus interaction in the gills: Role of the RtxA13 toxin.</title>
        <authorList>
            <person name="Callol A."/>
            <person name="Pajuelo D."/>
            <person name="Ebbesson L."/>
            <person name="Teles M."/>
            <person name="MacKenzie S."/>
            <person name="Amaro C."/>
        </authorList>
    </citation>
    <scope>NUCLEOTIDE SEQUENCE</scope>
</reference>
<organism evidence="1">
    <name type="scientific">Anguilla anguilla</name>
    <name type="common">European freshwater eel</name>
    <name type="synonym">Muraena anguilla</name>
    <dbReference type="NCBI Taxonomy" id="7936"/>
    <lineage>
        <taxon>Eukaryota</taxon>
        <taxon>Metazoa</taxon>
        <taxon>Chordata</taxon>
        <taxon>Craniata</taxon>
        <taxon>Vertebrata</taxon>
        <taxon>Euteleostomi</taxon>
        <taxon>Actinopterygii</taxon>
        <taxon>Neopterygii</taxon>
        <taxon>Teleostei</taxon>
        <taxon>Anguilliformes</taxon>
        <taxon>Anguillidae</taxon>
        <taxon>Anguilla</taxon>
    </lineage>
</organism>
<name>A0A0E9Q0A3_ANGAN</name>
<protein>
    <submittedName>
        <fullName evidence="1">Uncharacterized protein</fullName>
    </submittedName>
</protein>
<proteinExistence type="predicted"/>
<dbReference type="AlphaFoldDB" id="A0A0E9Q0A3"/>